<evidence type="ECO:0000313" key="9">
    <source>
        <dbReference type="Proteomes" id="UP000332515"/>
    </source>
</evidence>
<dbReference type="InterPro" id="IPR014047">
    <property type="entry name" value="Chr_Tranpt_l_chain"/>
</dbReference>
<feature type="transmembrane region" description="Helical" evidence="7">
    <location>
        <begin position="313"/>
        <end position="334"/>
    </location>
</feature>
<dbReference type="PIRSF" id="PIRSF004810">
    <property type="entry name" value="ChrA"/>
    <property type="match status" value="1"/>
</dbReference>
<comment type="similarity">
    <text evidence="2">Belongs to the chromate ion transporter (CHR) (TC 2.A.51) family.</text>
</comment>
<evidence type="ECO:0000256" key="4">
    <source>
        <dbReference type="ARBA" id="ARBA00022692"/>
    </source>
</evidence>
<evidence type="ECO:0000256" key="7">
    <source>
        <dbReference type="SAM" id="Phobius"/>
    </source>
</evidence>
<dbReference type="GO" id="GO:0005886">
    <property type="term" value="C:plasma membrane"/>
    <property type="evidence" value="ECO:0007669"/>
    <property type="project" value="UniProtKB-SubCell"/>
</dbReference>
<evidence type="ECO:0000256" key="3">
    <source>
        <dbReference type="ARBA" id="ARBA00022475"/>
    </source>
</evidence>
<dbReference type="InterPro" id="IPR003370">
    <property type="entry name" value="Chromate_transpt"/>
</dbReference>
<evidence type="ECO:0000256" key="1">
    <source>
        <dbReference type="ARBA" id="ARBA00004651"/>
    </source>
</evidence>
<keyword evidence="9" id="KW-1185">Reference proteome</keyword>
<comment type="subcellular location">
    <subcellularLocation>
        <location evidence="1">Cell membrane</location>
        <topology evidence="1">Multi-pass membrane protein</topology>
    </subcellularLocation>
</comment>
<accession>A0A6A7Y4B7</accession>
<dbReference type="Proteomes" id="UP000332515">
    <property type="component" value="Unassembled WGS sequence"/>
</dbReference>
<dbReference type="NCBIfam" id="TIGR00937">
    <property type="entry name" value="2A51"/>
    <property type="match status" value="1"/>
</dbReference>
<dbReference type="AlphaFoldDB" id="A0A6A7Y4B7"/>
<keyword evidence="3" id="KW-1003">Cell membrane</keyword>
<comment type="caution">
    <text evidence="8">The sequence shown here is derived from an EMBL/GenBank/DDBJ whole genome shotgun (WGS) entry which is preliminary data.</text>
</comment>
<reference evidence="8 9" key="1">
    <citation type="submission" date="2019-09" db="EMBL/GenBank/DDBJ databases">
        <title>Segnochrobactrum spirostomi gen. nov., sp. nov., isolated from the ciliate Spirostomum cf. yagiui and description of a novel family, Segnochrobactraceae fam. nov. within the order Rhizobiales of the class Alphaproteobacteria.</title>
        <authorList>
            <person name="Akter S."/>
            <person name="Shazib S.U.A."/>
            <person name="Shin M.K."/>
        </authorList>
    </citation>
    <scope>NUCLEOTIDE SEQUENCE [LARGE SCALE GENOMIC DNA]</scope>
    <source>
        <strain evidence="8 9">Sp-1</strain>
    </source>
</reference>
<feature type="transmembrane region" description="Helical" evidence="7">
    <location>
        <begin position="242"/>
        <end position="262"/>
    </location>
</feature>
<keyword evidence="5 7" id="KW-1133">Transmembrane helix</keyword>
<feature type="transmembrane region" description="Helical" evidence="7">
    <location>
        <begin position="282"/>
        <end position="301"/>
    </location>
</feature>
<feature type="transmembrane region" description="Helical" evidence="7">
    <location>
        <begin position="89"/>
        <end position="109"/>
    </location>
</feature>
<keyword evidence="4 7" id="KW-0812">Transmembrane</keyword>
<proteinExistence type="inferred from homology"/>
<evidence type="ECO:0000313" key="8">
    <source>
        <dbReference type="EMBL" id="MQT12961.1"/>
    </source>
</evidence>
<feature type="transmembrane region" description="Helical" evidence="7">
    <location>
        <begin position="378"/>
        <end position="407"/>
    </location>
</feature>
<keyword evidence="6 7" id="KW-0472">Membrane</keyword>
<dbReference type="RefSeq" id="WP_153480509.1">
    <property type="nucleotide sequence ID" value="NZ_VWNA01000001.1"/>
</dbReference>
<organism evidence="8 9">
    <name type="scientific">Segnochrobactrum spirostomi</name>
    <dbReference type="NCBI Taxonomy" id="2608987"/>
    <lineage>
        <taxon>Bacteria</taxon>
        <taxon>Pseudomonadati</taxon>
        <taxon>Pseudomonadota</taxon>
        <taxon>Alphaproteobacteria</taxon>
        <taxon>Hyphomicrobiales</taxon>
        <taxon>Segnochrobactraceae</taxon>
        <taxon>Segnochrobactrum</taxon>
    </lineage>
</organism>
<dbReference type="PANTHER" id="PTHR33567:SF3">
    <property type="entry name" value="CHROMATE ION TRANSPORTER (EUROFUNG)"/>
    <property type="match status" value="1"/>
</dbReference>
<evidence type="ECO:0000256" key="5">
    <source>
        <dbReference type="ARBA" id="ARBA00022989"/>
    </source>
</evidence>
<protein>
    <submittedName>
        <fullName evidence="8">Chromate efflux transporter</fullName>
    </submittedName>
</protein>
<evidence type="ECO:0000256" key="2">
    <source>
        <dbReference type="ARBA" id="ARBA00005262"/>
    </source>
</evidence>
<gene>
    <name evidence="8" type="primary">chrA</name>
    <name evidence="8" type="ORF">F0357_09935</name>
</gene>
<dbReference type="Pfam" id="PF02417">
    <property type="entry name" value="Chromate_transp"/>
    <property type="match status" value="2"/>
</dbReference>
<dbReference type="PANTHER" id="PTHR33567">
    <property type="entry name" value="CHROMATE ION TRANSPORTER (EUROFUNG)"/>
    <property type="match status" value="1"/>
</dbReference>
<feature type="transmembrane region" description="Helical" evidence="7">
    <location>
        <begin position="153"/>
        <end position="183"/>
    </location>
</feature>
<feature type="transmembrane region" description="Helical" evidence="7">
    <location>
        <begin position="346"/>
        <end position="366"/>
    </location>
</feature>
<name>A0A6A7Y4B7_9HYPH</name>
<evidence type="ECO:0000256" key="6">
    <source>
        <dbReference type="ARBA" id="ARBA00023136"/>
    </source>
</evidence>
<feature type="transmembrane region" description="Helical" evidence="7">
    <location>
        <begin position="212"/>
        <end position="230"/>
    </location>
</feature>
<dbReference type="EMBL" id="VWNA01000001">
    <property type="protein sequence ID" value="MQT12961.1"/>
    <property type="molecule type" value="Genomic_DNA"/>
</dbReference>
<dbReference type="GO" id="GO:0015109">
    <property type="term" value="F:chromate transmembrane transporter activity"/>
    <property type="evidence" value="ECO:0007669"/>
    <property type="project" value="InterPro"/>
</dbReference>
<feature type="transmembrane region" description="Helical" evidence="7">
    <location>
        <begin position="121"/>
        <end position="141"/>
    </location>
</feature>
<sequence length="410" mass="41432">MSHDAPGPALPRLSVLALFLVFTRLGLTAFGGPNAHLGYFRDAFVVRRRWLDETAFADLLGLCQFLPGPASSQLGFAIGLSQRGTLGGLAAWLGFTWPSAVLMLAAAGFATRFEGPLATGLLHGLKLVAVAVVGQAVLGMARALAPDAARGTIAIAAAVLVLTAGPFAQIGAIALAALIALGLRAAGRTAGWTKAAESIAAESGFPHLPRRIGLIALLLFAAVFALPALLRGSLGHGADLFAAFYHAGALVFGGGHVILPLLQASVVDRGWVAPGTFLAGYGIAQALPGPLFTFAAFLGAAEGPLPNGITGGLIALVAISLPGLLLVTAALPFWHGLRQNTAARTALSGVNAAVVGLLAAALYDPLWTSAVHGPRDAAVALAGFGLLVLWKAPPWLVVVLAAAAGILGAA</sequence>